<dbReference type="PANTHER" id="PTHR43739">
    <property type="entry name" value="XYLOGLUCANASE (EUROFUNG)"/>
    <property type="match status" value="1"/>
</dbReference>
<dbReference type="SUPFAM" id="SSF110296">
    <property type="entry name" value="Oligoxyloglucan reducing end-specific cellobiohydrolase"/>
    <property type="match status" value="1"/>
</dbReference>
<evidence type="ECO:0000313" key="2">
    <source>
        <dbReference type="EMBL" id="SNT35663.1"/>
    </source>
</evidence>
<keyword evidence="3" id="KW-1185">Reference proteome</keyword>
<dbReference type="SUPFAM" id="SSF50939">
    <property type="entry name" value="Sialidases"/>
    <property type="match status" value="1"/>
</dbReference>
<dbReference type="InterPro" id="IPR015943">
    <property type="entry name" value="WD40/YVTN_repeat-like_dom_sf"/>
</dbReference>
<dbReference type="OrthoDB" id="9757947at2"/>
<dbReference type="GO" id="GO:0010411">
    <property type="term" value="P:xyloglucan metabolic process"/>
    <property type="evidence" value="ECO:0007669"/>
    <property type="project" value="TreeGrafter"/>
</dbReference>
<organism evidence="2 3">
    <name type="scientific">Ekhidna lutea</name>
    <dbReference type="NCBI Taxonomy" id="447679"/>
    <lineage>
        <taxon>Bacteria</taxon>
        <taxon>Pseudomonadati</taxon>
        <taxon>Bacteroidota</taxon>
        <taxon>Cytophagia</taxon>
        <taxon>Cytophagales</taxon>
        <taxon>Reichenbachiellaceae</taxon>
        <taxon>Ekhidna</taxon>
    </lineage>
</organism>
<dbReference type="AlphaFoldDB" id="A0A239M0S7"/>
<sequence length="924" mass="100996">MKKLFWSVCICLLAGTHEYFSPEYTIEISDEPSEIGGREDLMGRSEYLKMLTADPITGEVPPNIRNAELLFEKKLQYKTAHLRTQQLSIESVGPNNVGGRTRAVAFDVRNEDIILAGGVSGGVWKSTDGGISWVKKSNPENRNSVTCIVQDIRPGHEDTWYHGTGEIVGNSTRGGDAPFRGDGIYKSTDNGESWNPIVSTQDSDPNVFNSQFQYIWNIEINPENQLEDELIVAAFGGILRSVDGGDSWEVVLGQQLFNLDESVDLNEVNASFYTSLERSENNVFYAGLSTETSTDVRSPDAGLYYSLDGQEWIDITPLTKESRYRRVAIGSSPSNPDITYFMLDSNPIFIIEHNLAQMNSSSKVKGFDPNPRVVPNFEAELGDLNTQGSYNMMIKVHPEDQNTVFIGGTNLYRSTDGFRTKGNIKWIGGYDPGGGSGIYPNHHPDQHDLLFLPSNPNTALSASDGGLIQSNDITADSVFWQSRNNGFITSQFFTITQSRQANDPTIIGGMQDNGTDITGGGKIWQGVLGGDGAYAATTKDDLLWFTSFQRGQTLRLTLNEDFKISSFGRVDPGGLVASSGSIYLFVNPFVLDPINQNRMFCAGGNHLYYHPNVSQIPGGSQIPNSTGWIKVNEDPLEDGLVSAIEVSLDGEKVYFGTSAGELFRLDNAGSEVDFQVSAISGPSLPDSAYVSSIAVNPEDPQHILVIFSSYNVPSIFESLDGGQTFADVSGNLEENSDGSGSGPSIRWAEIIPKNSGNLFLVGTSVGLYSTENLNGASTTWIKESANFIGSSIIPMMDYRASDGRLVIATHGNGVFTAEITDFKPITVPTTEPESFQILTTYPNPFLDETSIQFTIPQDGEVRIDILSANGELVNTILWAQQYAGTNSVRWDGTTPSGTSLANGIYFYRIQYQGQSKSGRLLLRR</sequence>
<protein>
    <submittedName>
        <fullName evidence="2">Por secretion system C-terminal sorting domain-containing protein</fullName>
    </submittedName>
</protein>
<dbReference type="EMBL" id="FZPD01000006">
    <property type="protein sequence ID" value="SNT35663.1"/>
    <property type="molecule type" value="Genomic_DNA"/>
</dbReference>
<dbReference type="PANTHER" id="PTHR43739:SF5">
    <property type="entry name" value="EXO-ALPHA-SIALIDASE"/>
    <property type="match status" value="1"/>
</dbReference>
<dbReference type="RefSeq" id="WP_089358176.1">
    <property type="nucleotide sequence ID" value="NZ_FZPD01000006.1"/>
</dbReference>
<dbReference type="Gene3D" id="2.130.10.10">
    <property type="entry name" value="YVTN repeat-like/Quinoprotein amine dehydrogenase"/>
    <property type="match status" value="4"/>
</dbReference>
<accession>A0A239M0S7</accession>
<dbReference type="InterPro" id="IPR052025">
    <property type="entry name" value="Xyloglucanase_GH74"/>
</dbReference>
<dbReference type="NCBIfam" id="TIGR04183">
    <property type="entry name" value="Por_Secre_tail"/>
    <property type="match status" value="1"/>
</dbReference>
<dbReference type="InterPro" id="IPR026444">
    <property type="entry name" value="Secre_tail"/>
</dbReference>
<gene>
    <name evidence="2" type="ORF">SAMN05421640_3506</name>
</gene>
<dbReference type="InterPro" id="IPR025965">
    <property type="entry name" value="FlgD/Vpr_Ig-like"/>
</dbReference>
<proteinExistence type="predicted"/>
<name>A0A239M0S7_EKHLU</name>
<dbReference type="Gene3D" id="2.60.40.4070">
    <property type="match status" value="1"/>
</dbReference>
<dbReference type="InterPro" id="IPR036278">
    <property type="entry name" value="Sialidase_sf"/>
</dbReference>
<feature type="domain" description="FlgD/Vpr Ig-like" evidence="1">
    <location>
        <begin position="849"/>
        <end position="912"/>
    </location>
</feature>
<dbReference type="Pfam" id="PF13860">
    <property type="entry name" value="FlgD_ig"/>
    <property type="match status" value="1"/>
</dbReference>
<evidence type="ECO:0000259" key="1">
    <source>
        <dbReference type="Pfam" id="PF13860"/>
    </source>
</evidence>
<evidence type="ECO:0000313" key="3">
    <source>
        <dbReference type="Proteomes" id="UP000198393"/>
    </source>
</evidence>
<reference evidence="2 3" key="1">
    <citation type="submission" date="2017-06" db="EMBL/GenBank/DDBJ databases">
        <authorList>
            <person name="Kim H.J."/>
            <person name="Triplett B.A."/>
        </authorList>
    </citation>
    <scope>NUCLEOTIDE SEQUENCE [LARGE SCALE GENOMIC DNA]</scope>
    <source>
        <strain evidence="2 3">DSM 19307</strain>
    </source>
</reference>
<dbReference type="Proteomes" id="UP000198393">
    <property type="component" value="Unassembled WGS sequence"/>
</dbReference>